<evidence type="ECO:0000256" key="3">
    <source>
        <dbReference type="ARBA" id="ARBA00022448"/>
    </source>
</evidence>
<dbReference type="InterPro" id="IPR050567">
    <property type="entry name" value="Mitochondrial_Carrier"/>
</dbReference>
<evidence type="ECO:0000256" key="11">
    <source>
        <dbReference type="RuleBase" id="RU000488"/>
    </source>
</evidence>
<feature type="repeat" description="Solcar" evidence="10">
    <location>
        <begin position="146"/>
        <end position="233"/>
    </location>
</feature>
<evidence type="ECO:0000256" key="8">
    <source>
        <dbReference type="ARBA" id="ARBA00023128"/>
    </source>
</evidence>
<dbReference type="PROSITE" id="PS50920">
    <property type="entry name" value="SOLCAR"/>
    <property type="match status" value="1"/>
</dbReference>
<dbReference type="PANTHER" id="PTHR45624:SF26">
    <property type="entry name" value="CARRIER PROTEIN, PUTATIVE (AFU_ORTHOLOGUE AFUA_1G07710)-RELATED"/>
    <property type="match status" value="1"/>
</dbReference>
<comment type="similarity">
    <text evidence="2 11">Belongs to the mitochondrial carrier (TC 2.A.29) family.</text>
</comment>
<evidence type="ECO:0000256" key="4">
    <source>
        <dbReference type="ARBA" id="ARBA00022692"/>
    </source>
</evidence>
<evidence type="ECO:0000313" key="14">
    <source>
        <dbReference type="Proteomes" id="UP001161017"/>
    </source>
</evidence>
<protein>
    <recommendedName>
        <fullName evidence="15">Mitochondrial carrier protein</fullName>
    </recommendedName>
</protein>
<proteinExistence type="inferred from homology"/>
<evidence type="ECO:0000256" key="2">
    <source>
        <dbReference type="ARBA" id="ARBA00006375"/>
    </source>
</evidence>
<keyword evidence="6" id="KW-0999">Mitochondrion inner membrane</keyword>
<evidence type="ECO:0000256" key="9">
    <source>
        <dbReference type="ARBA" id="ARBA00023136"/>
    </source>
</evidence>
<sequence length="406" mass="45033">MVSDGGHIITSTNPSGHHSARRDKKSNAATGASAAGVRAFGSQALAFYFRAPAKAFFRTRVDYLAFARAINPRVQAQESWSLRLTTPALLAHAIRTHGWSFIPAHVLPPLLANVGIGAVLYTSYLQILGVLHPPSSRSLKRVYPPPPHSSTFTAGFAAGTIQSLIAAPLDALSVRFRTSDILSKRYTNMWSYSSQKLREIGPRGVFAGFGINCLKDSLGYGLFFMTFEFVKAQGYYRFVAMYYGDLLRGDLLSPILKPRLEESGGSGSVDVIRPHYAIEPVFLGLAGVAASVAQQTVAHPVGRVQEIHHRSLEYLDREARKEQSRGQMLRTYLAAYRRTWEICGARARKMGVGWRGWLFKGFWWGTIKLVPSTAAGLVIFEFVRKRYGVEVEEVRIEEDGYDILLT</sequence>
<evidence type="ECO:0000256" key="10">
    <source>
        <dbReference type="PROSITE-ProRule" id="PRU00282"/>
    </source>
</evidence>
<accession>A0AA43QME2</accession>
<evidence type="ECO:0000256" key="1">
    <source>
        <dbReference type="ARBA" id="ARBA00004225"/>
    </source>
</evidence>
<evidence type="ECO:0000256" key="6">
    <source>
        <dbReference type="ARBA" id="ARBA00022792"/>
    </source>
</evidence>
<evidence type="ECO:0000256" key="7">
    <source>
        <dbReference type="ARBA" id="ARBA00022989"/>
    </source>
</evidence>
<dbReference type="InterPro" id="IPR018108">
    <property type="entry name" value="MCP_transmembrane"/>
</dbReference>
<keyword evidence="4 10" id="KW-0812">Transmembrane</keyword>
<dbReference type="Gene3D" id="1.50.40.10">
    <property type="entry name" value="Mitochondrial carrier domain"/>
    <property type="match status" value="1"/>
</dbReference>
<dbReference type="Pfam" id="PF00153">
    <property type="entry name" value="Mito_carr"/>
    <property type="match status" value="1"/>
</dbReference>
<comment type="subcellular location">
    <subcellularLocation>
        <location evidence="1">Mitochondrion membrane</location>
        <topology evidence="1">Multi-pass membrane protein</topology>
    </subcellularLocation>
</comment>
<evidence type="ECO:0000256" key="5">
    <source>
        <dbReference type="ARBA" id="ARBA00022737"/>
    </source>
</evidence>
<dbReference type="PANTHER" id="PTHR45624">
    <property type="entry name" value="MITOCHONDRIAL BASIC AMINO ACIDS TRANSPORTER-RELATED"/>
    <property type="match status" value="1"/>
</dbReference>
<keyword evidence="9 10" id="KW-0472">Membrane</keyword>
<dbReference type="GO" id="GO:0031966">
    <property type="term" value="C:mitochondrial membrane"/>
    <property type="evidence" value="ECO:0007669"/>
    <property type="project" value="UniProtKB-SubCell"/>
</dbReference>
<evidence type="ECO:0008006" key="15">
    <source>
        <dbReference type="Google" id="ProtNLM"/>
    </source>
</evidence>
<name>A0AA43QME2_9LECA</name>
<organism evidence="13 14">
    <name type="scientific">Ramalina farinacea</name>
    <dbReference type="NCBI Taxonomy" id="258253"/>
    <lineage>
        <taxon>Eukaryota</taxon>
        <taxon>Fungi</taxon>
        <taxon>Dikarya</taxon>
        <taxon>Ascomycota</taxon>
        <taxon>Pezizomycotina</taxon>
        <taxon>Lecanoromycetes</taxon>
        <taxon>OSLEUM clade</taxon>
        <taxon>Lecanoromycetidae</taxon>
        <taxon>Lecanorales</taxon>
        <taxon>Lecanorineae</taxon>
        <taxon>Ramalinaceae</taxon>
        <taxon>Ramalina</taxon>
    </lineage>
</organism>
<comment type="caution">
    <text evidence="13">The sequence shown here is derived from an EMBL/GenBank/DDBJ whole genome shotgun (WGS) entry which is preliminary data.</text>
</comment>
<dbReference type="Proteomes" id="UP001161017">
    <property type="component" value="Unassembled WGS sequence"/>
</dbReference>
<gene>
    <name evidence="13" type="ORF">OHK93_007288</name>
</gene>
<dbReference type="SUPFAM" id="SSF103506">
    <property type="entry name" value="Mitochondrial carrier"/>
    <property type="match status" value="1"/>
</dbReference>
<keyword evidence="3 11" id="KW-0813">Transport</keyword>
<reference evidence="13" key="1">
    <citation type="journal article" date="2023" name="Genome Biol. Evol.">
        <title>First Whole Genome Sequence and Flow Cytometry Genome Size Data for the Lichen-Forming Fungus Ramalina farinacea (Ascomycota).</title>
        <authorList>
            <person name="Llewellyn T."/>
            <person name="Mian S."/>
            <person name="Hill R."/>
            <person name="Leitch I.J."/>
            <person name="Gaya E."/>
        </authorList>
    </citation>
    <scope>NUCLEOTIDE SEQUENCE</scope>
    <source>
        <strain evidence="13">LIQ254RAFAR</strain>
    </source>
</reference>
<keyword evidence="5" id="KW-0677">Repeat</keyword>
<dbReference type="EMBL" id="JAPUFD010000006">
    <property type="protein sequence ID" value="MDI1488014.1"/>
    <property type="molecule type" value="Genomic_DNA"/>
</dbReference>
<dbReference type="AlphaFoldDB" id="A0AA43QME2"/>
<dbReference type="GO" id="GO:0022857">
    <property type="term" value="F:transmembrane transporter activity"/>
    <property type="evidence" value="ECO:0007669"/>
    <property type="project" value="TreeGrafter"/>
</dbReference>
<keyword evidence="14" id="KW-1185">Reference proteome</keyword>
<evidence type="ECO:0000256" key="12">
    <source>
        <dbReference type="SAM" id="MobiDB-lite"/>
    </source>
</evidence>
<dbReference type="InterPro" id="IPR023395">
    <property type="entry name" value="MCP_dom_sf"/>
</dbReference>
<feature type="region of interest" description="Disordered" evidence="12">
    <location>
        <begin position="1"/>
        <end position="28"/>
    </location>
</feature>
<keyword evidence="7" id="KW-1133">Transmembrane helix</keyword>
<evidence type="ECO:0000313" key="13">
    <source>
        <dbReference type="EMBL" id="MDI1488014.1"/>
    </source>
</evidence>
<keyword evidence="8" id="KW-0496">Mitochondrion</keyword>